<dbReference type="Proteomes" id="UP001596455">
    <property type="component" value="Unassembled WGS sequence"/>
</dbReference>
<comment type="caution">
    <text evidence="1">The sequence shown here is derived from an EMBL/GenBank/DDBJ whole genome shotgun (WGS) entry which is preliminary data.</text>
</comment>
<organism evidence="1 2">
    <name type="scientific">Georgenia alba</name>
    <dbReference type="NCBI Taxonomy" id="2233858"/>
    <lineage>
        <taxon>Bacteria</taxon>
        <taxon>Bacillati</taxon>
        <taxon>Actinomycetota</taxon>
        <taxon>Actinomycetes</taxon>
        <taxon>Micrococcales</taxon>
        <taxon>Bogoriellaceae</taxon>
        <taxon>Georgenia</taxon>
    </lineage>
</organism>
<name>A0ABW2QD56_9MICO</name>
<keyword evidence="2" id="KW-1185">Reference proteome</keyword>
<dbReference type="EMBL" id="JBHTCQ010000004">
    <property type="protein sequence ID" value="MFC7406682.1"/>
    <property type="molecule type" value="Genomic_DNA"/>
</dbReference>
<accession>A0ABW2QD56</accession>
<sequence>MPPNEGPSHRIWSQLPEGSRDVLGRTLAPTDLQSLLLDVARERAATVTPAALTQRWDSNRFVRPAGTDPRRLSALEARLWQLLPGDFDGVELSPVTPLGTCAALGAADQQRVVTTMRNSEVVSDHTNVLALEAARRRRAEPDAPVHLAACHRVLRAQNFGPGASSHFRLFALVSSARDQGSGRTEAALLAAHLTYWAKVLATFVPDRQPVLEYSVFDHPVLDERVADTVLPAVEADGGTSGTVDLVADPGRTRARGYYTAGALLIKAAGDELGDGGFTDWTAQLLADRKERCLISCLSTEGLLGLSAESQGPDAP</sequence>
<proteinExistence type="predicted"/>
<evidence type="ECO:0000313" key="1">
    <source>
        <dbReference type="EMBL" id="MFC7406682.1"/>
    </source>
</evidence>
<evidence type="ECO:0000313" key="2">
    <source>
        <dbReference type="Proteomes" id="UP001596455"/>
    </source>
</evidence>
<protein>
    <submittedName>
        <fullName evidence="1">Uncharacterized protein</fullName>
    </submittedName>
</protein>
<reference evidence="2" key="1">
    <citation type="journal article" date="2019" name="Int. J. Syst. Evol. Microbiol.">
        <title>The Global Catalogue of Microorganisms (GCM) 10K type strain sequencing project: providing services to taxonomists for standard genome sequencing and annotation.</title>
        <authorList>
            <consortium name="The Broad Institute Genomics Platform"/>
            <consortium name="The Broad Institute Genome Sequencing Center for Infectious Disease"/>
            <person name="Wu L."/>
            <person name="Ma J."/>
        </authorList>
    </citation>
    <scope>NUCLEOTIDE SEQUENCE [LARGE SCALE GENOMIC DNA]</scope>
    <source>
        <strain evidence="2">JCM 1490</strain>
    </source>
</reference>
<gene>
    <name evidence="1" type="ORF">ACFQQL_16300</name>
</gene>
<dbReference type="RefSeq" id="WP_382396216.1">
    <property type="nucleotide sequence ID" value="NZ_JBHTCQ010000004.1"/>
</dbReference>